<reference evidence="1 2" key="1">
    <citation type="submission" date="2024-06" db="EMBL/GenBank/DDBJ databases">
        <title>The draft genome of Grus japonensis, version 3.</title>
        <authorList>
            <person name="Nabeshima K."/>
            <person name="Suzuki S."/>
            <person name="Onuma M."/>
        </authorList>
    </citation>
    <scope>NUCLEOTIDE SEQUENCE [LARGE SCALE GENOMIC DNA]</scope>
    <source>
        <strain evidence="1 2">451A</strain>
    </source>
</reference>
<dbReference type="AlphaFoldDB" id="A0ABC9W595"/>
<protein>
    <submittedName>
        <fullName evidence="1">Mitochondrial enolase superfamily member 1</fullName>
    </submittedName>
</protein>
<keyword evidence="2" id="KW-1185">Reference proteome</keyword>
<evidence type="ECO:0000313" key="1">
    <source>
        <dbReference type="EMBL" id="GAB0180351.1"/>
    </source>
</evidence>
<name>A0ABC9W595_GRUJA</name>
<gene>
    <name evidence="1" type="ORF">GRJ2_000500400</name>
</gene>
<dbReference type="Proteomes" id="UP001623348">
    <property type="component" value="Unassembled WGS sequence"/>
</dbReference>
<accession>A0ABC9W595</accession>
<dbReference type="EMBL" id="BAAFJT010000001">
    <property type="protein sequence ID" value="GAB0180351.1"/>
    <property type="molecule type" value="Genomic_DNA"/>
</dbReference>
<proteinExistence type="predicted"/>
<comment type="caution">
    <text evidence="1">The sequence shown here is derived from an EMBL/GenBank/DDBJ whole genome shotgun (WGS) entry which is preliminary data.</text>
</comment>
<sequence>MPAGSKMDPPLAKAKPISASVITYLRRKTKELKEVFCNQREEREDVRNSADTKPIKVPLDNNMTLWCISHSPESGVICKLAEGTLCPIIQIINGDVEQY</sequence>
<organism evidence="1 2">
    <name type="scientific">Grus japonensis</name>
    <name type="common">Japanese crane</name>
    <name type="synonym">Red-crowned crane</name>
    <dbReference type="NCBI Taxonomy" id="30415"/>
    <lineage>
        <taxon>Eukaryota</taxon>
        <taxon>Metazoa</taxon>
        <taxon>Chordata</taxon>
        <taxon>Craniata</taxon>
        <taxon>Vertebrata</taxon>
        <taxon>Euteleostomi</taxon>
        <taxon>Archelosauria</taxon>
        <taxon>Archosauria</taxon>
        <taxon>Dinosauria</taxon>
        <taxon>Saurischia</taxon>
        <taxon>Theropoda</taxon>
        <taxon>Coelurosauria</taxon>
        <taxon>Aves</taxon>
        <taxon>Neognathae</taxon>
        <taxon>Neoaves</taxon>
        <taxon>Gruiformes</taxon>
        <taxon>Gruidae</taxon>
        <taxon>Grus</taxon>
    </lineage>
</organism>
<evidence type="ECO:0000313" key="2">
    <source>
        <dbReference type="Proteomes" id="UP001623348"/>
    </source>
</evidence>